<protein>
    <submittedName>
        <fullName evidence="1">4Fe-4S ferredoxin</fullName>
    </submittedName>
</protein>
<accession>A0A6L3GLM2</accession>
<evidence type="ECO:0000313" key="2">
    <source>
        <dbReference type="Proteomes" id="UP000479773"/>
    </source>
</evidence>
<dbReference type="EMBL" id="VWEQ01000129">
    <property type="protein sequence ID" value="KAA4744127.1"/>
    <property type="molecule type" value="Genomic_DNA"/>
</dbReference>
<name>A0A6L3GLM2_BACFG</name>
<sequence>LTTRPSCHACRFTNYLRPGDITIGDFWGIEKHHPQFTDSRGISLIMLNNTKAEIVWNHIKDDFNYLESNIKECIQPNLKYPVPEPVNKATFWQDYASMPFFQIMNKYYRITHQDLLKNRFYMILLTLKKRFT</sequence>
<dbReference type="Proteomes" id="UP000479773">
    <property type="component" value="Unassembled WGS sequence"/>
</dbReference>
<reference evidence="1 2" key="1">
    <citation type="journal article" date="2019" name="Nat. Med.">
        <title>A library of human gut bacterial isolates paired with longitudinal multiomics data enables mechanistic microbiome research.</title>
        <authorList>
            <person name="Poyet M."/>
            <person name="Groussin M."/>
            <person name="Gibbons S.M."/>
            <person name="Avila-Pacheco J."/>
            <person name="Jiang X."/>
            <person name="Kearney S.M."/>
            <person name="Perrotta A.R."/>
            <person name="Berdy B."/>
            <person name="Zhao S."/>
            <person name="Lieberman T.D."/>
            <person name="Swanson P.K."/>
            <person name="Smith M."/>
            <person name="Roesemann S."/>
            <person name="Alexander J.E."/>
            <person name="Rich S.A."/>
            <person name="Livny J."/>
            <person name="Vlamakis H."/>
            <person name="Clish C."/>
            <person name="Bullock K."/>
            <person name="Deik A."/>
            <person name="Scott J."/>
            <person name="Pierce K.A."/>
            <person name="Xavier R.J."/>
            <person name="Alm E.J."/>
        </authorList>
    </citation>
    <scope>NUCLEOTIDE SEQUENCE [LARGE SCALE GENOMIC DNA]</scope>
    <source>
        <strain evidence="1 2">BIOML-A106</strain>
    </source>
</reference>
<organism evidence="1 2">
    <name type="scientific">Bacteroides fragilis</name>
    <dbReference type="NCBI Taxonomy" id="817"/>
    <lineage>
        <taxon>Bacteria</taxon>
        <taxon>Pseudomonadati</taxon>
        <taxon>Bacteroidota</taxon>
        <taxon>Bacteroidia</taxon>
        <taxon>Bacteroidales</taxon>
        <taxon>Bacteroidaceae</taxon>
        <taxon>Bacteroides</taxon>
    </lineage>
</organism>
<feature type="non-terminal residue" evidence="1">
    <location>
        <position position="1"/>
    </location>
</feature>
<dbReference type="AlphaFoldDB" id="A0A6L3GLM2"/>
<evidence type="ECO:0000313" key="1">
    <source>
        <dbReference type="EMBL" id="KAA4744127.1"/>
    </source>
</evidence>
<comment type="caution">
    <text evidence="1">The sequence shown here is derived from an EMBL/GenBank/DDBJ whole genome shotgun (WGS) entry which is preliminary data.</text>
</comment>
<proteinExistence type="predicted"/>
<gene>
    <name evidence="1" type="ORF">F3B44_25215</name>
</gene>